<evidence type="ECO:0000259" key="3">
    <source>
        <dbReference type="PROSITE" id="PS50887"/>
    </source>
</evidence>
<dbReference type="InterPro" id="IPR000160">
    <property type="entry name" value="GGDEF_dom"/>
</dbReference>
<feature type="domain" description="EAL" evidence="2">
    <location>
        <begin position="502"/>
        <end position="758"/>
    </location>
</feature>
<dbReference type="EMBL" id="JBBMFA010000104">
    <property type="protein sequence ID" value="MEQ2521228.1"/>
    <property type="molecule type" value="Genomic_DNA"/>
</dbReference>
<feature type="transmembrane region" description="Helical" evidence="1">
    <location>
        <begin position="12"/>
        <end position="30"/>
    </location>
</feature>
<comment type="caution">
    <text evidence="4">The sequence shown here is derived from an EMBL/GenBank/DDBJ whole genome shotgun (WGS) entry which is preliminary data.</text>
</comment>
<dbReference type="InterPro" id="IPR050706">
    <property type="entry name" value="Cyclic-di-GMP_PDE-like"/>
</dbReference>
<dbReference type="Pfam" id="PF00563">
    <property type="entry name" value="EAL"/>
    <property type="match status" value="1"/>
</dbReference>
<keyword evidence="1" id="KW-0812">Transmembrane</keyword>
<dbReference type="CDD" id="cd01948">
    <property type="entry name" value="EAL"/>
    <property type="match status" value="1"/>
</dbReference>
<proteinExistence type="predicted"/>
<feature type="transmembrane region" description="Helical" evidence="1">
    <location>
        <begin position="305"/>
        <end position="325"/>
    </location>
</feature>
<dbReference type="RefSeq" id="WP_349216737.1">
    <property type="nucleotide sequence ID" value="NZ_JBBMFA010000104.1"/>
</dbReference>
<dbReference type="PROSITE" id="PS50887">
    <property type="entry name" value="GGDEF"/>
    <property type="match status" value="1"/>
</dbReference>
<dbReference type="SMART" id="SM00052">
    <property type="entry name" value="EAL"/>
    <property type="match status" value="1"/>
</dbReference>
<dbReference type="Pfam" id="PF00990">
    <property type="entry name" value="GGDEF"/>
    <property type="match status" value="1"/>
</dbReference>
<protein>
    <submittedName>
        <fullName evidence="4">GGDEF domain-containing protein</fullName>
    </submittedName>
</protein>
<dbReference type="Gene3D" id="3.30.70.270">
    <property type="match status" value="1"/>
</dbReference>
<feature type="domain" description="GGDEF" evidence="3">
    <location>
        <begin position="361"/>
        <end position="493"/>
    </location>
</feature>
<evidence type="ECO:0000256" key="1">
    <source>
        <dbReference type="SAM" id="Phobius"/>
    </source>
</evidence>
<dbReference type="SUPFAM" id="SSF141868">
    <property type="entry name" value="EAL domain-like"/>
    <property type="match status" value="1"/>
</dbReference>
<dbReference type="InterPro" id="IPR001633">
    <property type="entry name" value="EAL_dom"/>
</dbReference>
<dbReference type="SUPFAM" id="SSF55073">
    <property type="entry name" value="Nucleotide cyclase"/>
    <property type="match status" value="1"/>
</dbReference>
<dbReference type="PROSITE" id="PS50883">
    <property type="entry name" value="EAL"/>
    <property type="match status" value="1"/>
</dbReference>
<sequence>MNQRNRQQRTGAFLLISLVCISLCLSLVVFSSNGNKVQQEEASRSLEVTAESACNALTSEIDGNLQTLIALASSIGYESNGHIDSQALLHDSSFLARLDVVNSQNEFLRMGVVDLSYSGNFVQLDGNRELAQDLTGDVNIQAAMSGTATVSASFWDEDFQCYVNRYAVPIYDTGTQDGVVIGVLTGSNRTEDLLSLLDTRLMNDSAVHVYVMNSEGRFVVYDQTESDAQRACSLLEREGVTSESRQLLADALSAEQAVSFTLDYNGVCYQISILPLNIHDWHVLCAVPQAELVSDISHWFSFQRITFLAIFAALLVLSFYIYRIVRQNNRTMYRLAYFDSVTGAYNRVRFLAELPQRLTDRPQALAVLEVNNTASLKNLYGLERFNDLLCHIKGAFDDHLRPHSMYCMGRRERFLLLLDADTPEGVQALLEPVLKQIRLFRVSERQNFQIACSVGVRFVTREQTDLERAITEAAMTAETSQGQLQDEILFFDPHIYEPEILRAEIEGNMEQALAEQQFSLFLQPKIDPQTGRIDGAEALVRWMQNGKVRFFPDQFIPIFERNGFCVELDFYMVEQVCRALHQWLEAGYPVVPVSINQCRQMLYEDHYMDRLCAILEKWQIPPRLLVLEVTERSAMTDPDRMRTVLLEVRRRGLSVAMDDFGSGYSSLNTLKDLPIDELKLDRVFLSTLDRADEEKRDQILKHVICLAQDLHMTTVMEGVETSRQLEFIRALHCDLVQGYYYDKPLPAEEFAQKYCMPHPER</sequence>
<dbReference type="Gene3D" id="3.20.20.450">
    <property type="entry name" value="EAL domain"/>
    <property type="match status" value="1"/>
</dbReference>
<evidence type="ECO:0000313" key="5">
    <source>
        <dbReference type="Proteomes" id="UP001477672"/>
    </source>
</evidence>
<keyword evidence="1" id="KW-1133">Transmembrane helix</keyword>
<name>A0ABV1GHW2_9FIRM</name>
<gene>
    <name evidence="4" type="ORF">WMO24_12425</name>
</gene>
<keyword evidence="5" id="KW-1185">Reference proteome</keyword>
<dbReference type="InterPro" id="IPR029787">
    <property type="entry name" value="Nucleotide_cyclase"/>
</dbReference>
<evidence type="ECO:0000313" key="4">
    <source>
        <dbReference type="EMBL" id="MEQ2521228.1"/>
    </source>
</evidence>
<dbReference type="InterPro" id="IPR043128">
    <property type="entry name" value="Rev_trsase/Diguanyl_cyclase"/>
</dbReference>
<dbReference type="SMART" id="SM00267">
    <property type="entry name" value="GGDEF"/>
    <property type="match status" value="1"/>
</dbReference>
<organism evidence="4 5">
    <name type="scientific">Ruthenibacterium intestinale</name>
    <dbReference type="NCBI Taxonomy" id="3133163"/>
    <lineage>
        <taxon>Bacteria</taxon>
        <taxon>Bacillati</taxon>
        <taxon>Bacillota</taxon>
        <taxon>Clostridia</taxon>
        <taxon>Eubacteriales</taxon>
        <taxon>Oscillospiraceae</taxon>
        <taxon>Ruthenibacterium</taxon>
    </lineage>
</organism>
<keyword evidence="1" id="KW-0472">Membrane</keyword>
<evidence type="ECO:0000259" key="2">
    <source>
        <dbReference type="PROSITE" id="PS50883"/>
    </source>
</evidence>
<dbReference type="InterPro" id="IPR035919">
    <property type="entry name" value="EAL_sf"/>
</dbReference>
<accession>A0ABV1GHW2</accession>
<reference evidence="4 5" key="1">
    <citation type="submission" date="2024-03" db="EMBL/GenBank/DDBJ databases">
        <title>Human intestinal bacterial collection.</title>
        <authorList>
            <person name="Pauvert C."/>
            <person name="Hitch T.C.A."/>
            <person name="Clavel T."/>
        </authorList>
    </citation>
    <scope>NUCLEOTIDE SEQUENCE [LARGE SCALE GENOMIC DNA]</scope>
    <source>
        <strain evidence="4 5">CLA-JM-H11</strain>
    </source>
</reference>
<dbReference type="Proteomes" id="UP001477672">
    <property type="component" value="Unassembled WGS sequence"/>
</dbReference>
<dbReference type="PANTHER" id="PTHR33121">
    <property type="entry name" value="CYCLIC DI-GMP PHOSPHODIESTERASE PDEF"/>
    <property type="match status" value="1"/>
</dbReference>
<dbReference type="PANTHER" id="PTHR33121:SF70">
    <property type="entry name" value="SIGNALING PROTEIN YKOW"/>
    <property type="match status" value="1"/>
</dbReference>